<accession>A0ABW4N5D3</accession>
<keyword evidence="2" id="KW-1185">Reference proteome</keyword>
<evidence type="ECO:0000313" key="2">
    <source>
        <dbReference type="Proteomes" id="UP001597237"/>
    </source>
</evidence>
<comment type="caution">
    <text evidence="1">The sequence shown here is derived from an EMBL/GenBank/DDBJ whole genome shotgun (WGS) entry which is preliminary data.</text>
</comment>
<protein>
    <submittedName>
        <fullName evidence="1">Flagellar biosynthesis regulator FlaF</fullName>
    </submittedName>
</protein>
<name>A0ABW4N5D3_9CAUL</name>
<keyword evidence="1" id="KW-0969">Cilium</keyword>
<keyword evidence="1" id="KW-0282">Flagellum</keyword>
<gene>
    <name evidence="1" type="primary">flaF</name>
    <name evidence="1" type="ORF">ACFSC0_17995</name>
</gene>
<dbReference type="EMBL" id="JBHUEY010000006">
    <property type="protein sequence ID" value="MFD1785298.1"/>
    <property type="molecule type" value="Genomic_DNA"/>
</dbReference>
<dbReference type="InterPro" id="IPR010845">
    <property type="entry name" value="FlaF"/>
</dbReference>
<proteinExistence type="predicted"/>
<evidence type="ECO:0000313" key="1">
    <source>
        <dbReference type="EMBL" id="MFD1785298.1"/>
    </source>
</evidence>
<dbReference type="NCBIfam" id="NF009435">
    <property type="entry name" value="PRK12794.1"/>
    <property type="match status" value="1"/>
</dbReference>
<dbReference type="Pfam" id="PF07309">
    <property type="entry name" value="FlaF"/>
    <property type="match status" value="1"/>
</dbReference>
<organism evidence="1 2">
    <name type="scientific">Phenylobacterium terrae</name>
    <dbReference type="NCBI Taxonomy" id="2665495"/>
    <lineage>
        <taxon>Bacteria</taxon>
        <taxon>Pseudomonadati</taxon>
        <taxon>Pseudomonadota</taxon>
        <taxon>Alphaproteobacteria</taxon>
        <taxon>Caulobacterales</taxon>
        <taxon>Caulobacteraceae</taxon>
        <taxon>Phenylobacterium</taxon>
    </lineage>
</organism>
<dbReference type="Proteomes" id="UP001597237">
    <property type="component" value="Unassembled WGS sequence"/>
</dbReference>
<sequence>MSLQAYQRVAQRAESPREAEYRLFGQVTRALMEAAKADALDFRTRVDALDWNRRLWGALGADCADPENKLPNELRASIISLSIWVHKYTSQVIRREEDIDALIDVNRMIMQGLSGQTEDAA</sequence>
<dbReference type="RefSeq" id="WP_377282250.1">
    <property type="nucleotide sequence ID" value="NZ_JBHRSI010000005.1"/>
</dbReference>
<keyword evidence="1" id="KW-0966">Cell projection</keyword>
<reference evidence="2" key="1">
    <citation type="journal article" date="2019" name="Int. J. Syst. Evol. Microbiol.">
        <title>The Global Catalogue of Microorganisms (GCM) 10K type strain sequencing project: providing services to taxonomists for standard genome sequencing and annotation.</title>
        <authorList>
            <consortium name="The Broad Institute Genomics Platform"/>
            <consortium name="The Broad Institute Genome Sequencing Center for Infectious Disease"/>
            <person name="Wu L."/>
            <person name="Ma J."/>
        </authorList>
    </citation>
    <scope>NUCLEOTIDE SEQUENCE [LARGE SCALE GENOMIC DNA]</scope>
    <source>
        <strain evidence="2">DFY28</strain>
    </source>
</reference>